<evidence type="ECO:0000313" key="3">
    <source>
        <dbReference type="EMBL" id="MDT0681213.1"/>
    </source>
</evidence>
<dbReference type="Proteomes" id="UP001265259">
    <property type="component" value="Unassembled WGS sequence"/>
</dbReference>
<dbReference type="PROSITE" id="PS50293">
    <property type="entry name" value="TPR_REGION"/>
    <property type="match status" value="1"/>
</dbReference>
<dbReference type="PANTHER" id="PTHR12788:SF10">
    <property type="entry name" value="PROTEIN-TYROSINE SULFOTRANSFERASE"/>
    <property type="match status" value="1"/>
</dbReference>
<proteinExistence type="predicted"/>
<dbReference type="PANTHER" id="PTHR12788">
    <property type="entry name" value="PROTEIN-TYROSINE SULFOTRANSFERASE 2"/>
    <property type="match status" value="1"/>
</dbReference>
<evidence type="ECO:0000313" key="4">
    <source>
        <dbReference type="Proteomes" id="UP001265259"/>
    </source>
</evidence>
<evidence type="ECO:0000256" key="2">
    <source>
        <dbReference type="PROSITE-ProRule" id="PRU00339"/>
    </source>
</evidence>
<comment type="caution">
    <text evidence="3">The sequence shown here is derived from an EMBL/GenBank/DDBJ whole genome shotgun (WGS) entry which is preliminary data.</text>
</comment>
<dbReference type="InterPro" id="IPR026634">
    <property type="entry name" value="TPST-like"/>
</dbReference>
<accession>A0ABU3DBY3</accession>
<keyword evidence="1" id="KW-0808">Transferase</keyword>
<reference evidence="3 4" key="1">
    <citation type="submission" date="2023-09" db="EMBL/GenBank/DDBJ databases">
        <authorList>
            <person name="Rey-Velasco X."/>
        </authorList>
    </citation>
    <scope>NUCLEOTIDE SEQUENCE [LARGE SCALE GENOMIC DNA]</scope>
    <source>
        <strain evidence="3 4">F158</strain>
    </source>
</reference>
<dbReference type="RefSeq" id="WP_311688720.1">
    <property type="nucleotide sequence ID" value="NZ_JAVRHL010000001.1"/>
</dbReference>
<dbReference type="Gene3D" id="1.25.40.10">
    <property type="entry name" value="Tetratricopeptide repeat domain"/>
    <property type="match status" value="1"/>
</dbReference>
<dbReference type="PROSITE" id="PS50005">
    <property type="entry name" value="TPR"/>
    <property type="match status" value="1"/>
</dbReference>
<dbReference type="Pfam" id="PF14559">
    <property type="entry name" value="TPR_19"/>
    <property type="match status" value="1"/>
</dbReference>
<dbReference type="SUPFAM" id="SSF52540">
    <property type="entry name" value="P-loop containing nucleoside triphosphate hydrolases"/>
    <property type="match status" value="1"/>
</dbReference>
<keyword evidence="2" id="KW-0802">TPR repeat</keyword>
<dbReference type="InterPro" id="IPR019734">
    <property type="entry name" value="TPR_rpt"/>
</dbReference>
<feature type="repeat" description="TPR" evidence="2">
    <location>
        <begin position="111"/>
        <end position="144"/>
    </location>
</feature>
<dbReference type="Pfam" id="PF13469">
    <property type="entry name" value="Sulfotransfer_3"/>
    <property type="match status" value="1"/>
</dbReference>
<keyword evidence="4" id="KW-1185">Reference proteome</keyword>
<name>A0ABU3DBY3_9RHOB</name>
<dbReference type="Gene3D" id="3.40.50.300">
    <property type="entry name" value="P-loop containing nucleotide triphosphate hydrolases"/>
    <property type="match status" value="1"/>
</dbReference>
<sequence>MQSLTPKTIPGVFRKAQQLQAAGRTSQAEAIYRQILAVAPNLAEAHFQMARIARARSDWAETVDWLQKARSYRPDQPDILGALAEAYLVTDQPKKALRLFELLERRMPKSARVLANKGMALQQIGEFTEARRVLDRALKLEPKSGELLRIIAIGQHFEPGDALVTKMEALWADPSLKDPSRSQLGYALAKAMDDLGAPERAAPYLERANAIQAELHPYDRDRRERELEQIRKLADGLVIPPQEEGDFAPIFVTGMPRSGTTLVEQIISSHSAVEGGGELAIVTPTFWQARGTRDMVEAEWLEAWGARVERMMRSRVTFDRHVTDKSIMTHALLGFAAAAMPSARFVVVTRDPRDQLYSVWRNFFRPGTHRYASNWDSMAHYYAGYLDLLEFWKSRMGDRLHTVAYEDLVADPEPQSRALIAAAGLDWEASCLDFHKNDRQVRTLSVAQVRQPIYKSSTGRWEKLGDTLAPLTEALERNGVTLS</sequence>
<evidence type="ECO:0000256" key="1">
    <source>
        <dbReference type="ARBA" id="ARBA00022679"/>
    </source>
</evidence>
<organism evidence="3 4">
    <name type="scientific">Tropicimonas omnivorans</name>
    <dbReference type="NCBI Taxonomy" id="3075590"/>
    <lineage>
        <taxon>Bacteria</taxon>
        <taxon>Pseudomonadati</taxon>
        <taxon>Pseudomonadota</taxon>
        <taxon>Alphaproteobacteria</taxon>
        <taxon>Rhodobacterales</taxon>
        <taxon>Roseobacteraceae</taxon>
        <taxon>Tropicimonas</taxon>
    </lineage>
</organism>
<protein>
    <submittedName>
        <fullName evidence="3">Sulfotransferase</fullName>
    </submittedName>
</protein>
<dbReference type="InterPro" id="IPR027417">
    <property type="entry name" value="P-loop_NTPase"/>
</dbReference>
<dbReference type="EMBL" id="JAVRHL010000001">
    <property type="protein sequence ID" value="MDT0681213.1"/>
    <property type="molecule type" value="Genomic_DNA"/>
</dbReference>
<dbReference type="SUPFAM" id="SSF48452">
    <property type="entry name" value="TPR-like"/>
    <property type="match status" value="1"/>
</dbReference>
<dbReference type="SMART" id="SM00028">
    <property type="entry name" value="TPR"/>
    <property type="match status" value="4"/>
</dbReference>
<dbReference type="InterPro" id="IPR011990">
    <property type="entry name" value="TPR-like_helical_dom_sf"/>
</dbReference>
<gene>
    <name evidence="3" type="ORF">RM543_00840</name>
</gene>